<feature type="region of interest" description="Disordered" evidence="14">
    <location>
        <begin position="476"/>
        <end position="525"/>
    </location>
</feature>
<name>A0AAN7SZK3_9EURO</name>
<dbReference type="GO" id="GO:0005743">
    <property type="term" value="C:mitochondrial inner membrane"/>
    <property type="evidence" value="ECO:0007669"/>
    <property type="project" value="UniProtKB-SubCell"/>
</dbReference>
<feature type="region of interest" description="Disordered" evidence="14">
    <location>
        <begin position="291"/>
        <end position="312"/>
    </location>
</feature>
<evidence type="ECO:0000256" key="6">
    <source>
        <dbReference type="ARBA" id="ARBA00022946"/>
    </source>
</evidence>
<feature type="region of interest" description="Disordered" evidence="14">
    <location>
        <begin position="146"/>
        <end position="181"/>
    </location>
</feature>
<feature type="coiled-coil region" evidence="13">
    <location>
        <begin position="224"/>
        <end position="251"/>
    </location>
</feature>
<evidence type="ECO:0000313" key="16">
    <source>
        <dbReference type="Proteomes" id="UP001309876"/>
    </source>
</evidence>
<keyword evidence="9 12" id="KW-0496">Mitochondrion</keyword>
<evidence type="ECO:0000256" key="7">
    <source>
        <dbReference type="ARBA" id="ARBA00022989"/>
    </source>
</evidence>
<evidence type="ECO:0000256" key="9">
    <source>
        <dbReference type="ARBA" id="ARBA00023128"/>
    </source>
</evidence>
<keyword evidence="5 12" id="KW-0999">Mitochondrion inner membrane</keyword>
<organism evidence="15 16">
    <name type="scientific">Lithohypha guttulata</name>
    <dbReference type="NCBI Taxonomy" id="1690604"/>
    <lineage>
        <taxon>Eukaryota</taxon>
        <taxon>Fungi</taxon>
        <taxon>Dikarya</taxon>
        <taxon>Ascomycota</taxon>
        <taxon>Pezizomycotina</taxon>
        <taxon>Eurotiomycetes</taxon>
        <taxon>Chaetothyriomycetidae</taxon>
        <taxon>Chaetothyriales</taxon>
        <taxon>Trichomeriaceae</taxon>
        <taxon>Lithohypha</taxon>
    </lineage>
</organism>
<sequence length="599" mass="67059">MQPAPVRLQQAIWTAFKAARPIHSSLSRQLSNQPCPRFRLENPPQRRLQLWQALPFGRVRFYSEDKKSEVDRKIEDAQKRIGEGIESRADTLGNLPGPEEDTLKKKEDETIIHTLPESSSIVYDEHSPGETAANAAAAAALSKSSEATTYNHGTSTGDATAQTRQYQSTKSPPTPRSARDQLPSQIAAGYSHLRGRFVDFMDNFQTHIFTASKRLNDLTGYSSIEQLKRDIEAQENAVRAARQHVKDSRDAYQAAVTTRSDTQREVNDLLHRKHSWSPNDLERFTSLYRSDHTNEQSEQKAHEELSRAEQGYEEASTKLSKSILARYHEEQVWSDKIRQMSTWGTWGLMGLNVLLFVVFQIMIEPWRRRRLVKGFEEKVQTALREQNAEQELRTIFHLKTAQEEGRRSAMDAAAPESEVGRVTSATENATPEQGPATAIADALAADEPSIQEMAERTQIEQAVETVTDVELLAESQSREPEALTQAALPEDGSPSTATLEAIVTQEESSETPSTSTRQVDDLPPLSTAPYQDLPFILGTYVRTYVAQANVYARSLFDEKETLTVSRKELTNKVLEGVFFGAVGVVTLFWIVGVGAVRGR</sequence>
<dbReference type="Proteomes" id="UP001309876">
    <property type="component" value="Unassembled WGS sequence"/>
</dbReference>
<proteinExistence type="inferred from homology"/>
<gene>
    <name evidence="15" type="primary">SHE9</name>
    <name evidence="15" type="ORF">LTR05_004912</name>
</gene>
<feature type="compositionally biased region" description="Polar residues" evidence="14">
    <location>
        <begin position="146"/>
        <end position="171"/>
    </location>
</feature>
<comment type="caution">
    <text evidence="15">The sequence shown here is derived from an EMBL/GenBank/DDBJ whole genome shotgun (WGS) entry which is preliminary data.</text>
</comment>
<keyword evidence="7 12" id="KW-1133">Transmembrane helix</keyword>
<feature type="compositionally biased region" description="Low complexity" evidence="14">
    <location>
        <begin position="504"/>
        <end position="516"/>
    </location>
</feature>
<evidence type="ECO:0000256" key="3">
    <source>
        <dbReference type="ARBA" id="ARBA00011182"/>
    </source>
</evidence>
<protein>
    <recommendedName>
        <fullName evidence="12">Sensitive to high expression protein 9, mitochondrial</fullName>
    </recommendedName>
</protein>
<dbReference type="Pfam" id="PF05546">
    <property type="entry name" value="She9_MDM33"/>
    <property type="match status" value="1"/>
</dbReference>
<evidence type="ECO:0000256" key="14">
    <source>
        <dbReference type="SAM" id="MobiDB-lite"/>
    </source>
</evidence>
<feature type="region of interest" description="Disordered" evidence="14">
    <location>
        <begin position="81"/>
        <end position="106"/>
    </location>
</feature>
<keyword evidence="16" id="KW-1185">Reference proteome</keyword>
<comment type="function">
    <text evidence="11">Required for the maintenance of the structure of the mitochondrial inner membrane. Involved in mitochondrial morphology. Causes growth arrest when highly overexpressed.</text>
</comment>
<dbReference type="GO" id="GO:0007007">
    <property type="term" value="P:inner mitochondrial membrane organization"/>
    <property type="evidence" value="ECO:0007669"/>
    <property type="project" value="TreeGrafter"/>
</dbReference>
<evidence type="ECO:0000256" key="1">
    <source>
        <dbReference type="ARBA" id="ARBA00004448"/>
    </source>
</evidence>
<keyword evidence="10 12" id="KW-0472">Membrane</keyword>
<accession>A0AAN7SZK3</accession>
<keyword evidence="4 12" id="KW-0812">Transmembrane</keyword>
<feature type="compositionally biased region" description="Basic and acidic residues" evidence="14">
    <location>
        <begin position="291"/>
        <end position="307"/>
    </location>
</feature>
<reference evidence="15 16" key="1">
    <citation type="submission" date="2023-08" db="EMBL/GenBank/DDBJ databases">
        <title>Black Yeasts Isolated from many extreme environments.</title>
        <authorList>
            <person name="Coleine C."/>
            <person name="Stajich J.E."/>
            <person name="Selbmann L."/>
        </authorList>
    </citation>
    <scope>NUCLEOTIDE SEQUENCE [LARGE SCALE GENOMIC DNA]</scope>
    <source>
        <strain evidence="15 16">CCFEE 5910</strain>
    </source>
</reference>
<dbReference type="PANTHER" id="PTHR31961">
    <property type="entry name" value="SENSITIVE TO HIGH EXPRESSION PROTEIN 9, MITOCHONDRIAL"/>
    <property type="match status" value="1"/>
</dbReference>
<keyword evidence="8 13" id="KW-0175">Coiled coil</keyword>
<feature type="transmembrane region" description="Helical" evidence="12">
    <location>
        <begin position="343"/>
        <end position="363"/>
    </location>
</feature>
<evidence type="ECO:0000256" key="8">
    <source>
        <dbReference type="ARBA" id="ARBA00023054"/>
    </source>
</evidence>
<feature type="transmembrane region" description="Helical" evidence="12">
    <location>
        <begin position="576"/>
        <end position="596"/>
    </location>
</feature>
<evidence type="ECO:0000313" key="15">
    <source>
        <dbReference type="EMBL" id="KAK5085625.1"/>
    </source>
</evidence>
<comment type="similarity">
    <text evidence="2 12">Belongs to the SHE9 family.</text>
</comment>
<dbReference type="AlphaFoldDB" id="A0AAN7SZK3"/>
<evidence type="ECO:0000256" key="4">
    <source>
        <dbReference type="ARBA" id="ARBA00022692"/>
    </source>
</evidence>
<comment type="subcellular location">
    <subcellularLocation>
        <location evidence="1 12">Mitochondrion inner membrane</location>
        <topology evidence="1 12">Multi-pass membrane protein</topology>
    </subcellularLocation>
</comment>
<keyword evidence="6 12" id="KW-0809">Transit peptide</keyword>
<evidence type="ECO:0000256" key="2">
    <source>
        <dbReference type="ARBA" id="ARBA00007472"/>
    </source>
</evidence>
<dbReference type="InterPro" id="IPR008839">
    <property type="entry name" value="MDM33_fungi"/>
</dbReference>
<dbReference type="PANTHER" id="PTHR31961:SF3">
    <property type="entry name" value="SENSITIVE TO HIGH EXPRESSION PROTEIN 9, MITOCHONDRIAL"/>
    <property type="match status" value="1"/>
</dbReference>
<evidence type="ECO:0000256" key="11">
    <source>
        <dbReference type="ARBA" id="ARBA00024807"/>
    </source>
</evidence>
<dbReference type="EMBL" id="JAVRRJ010000004">
    <property type="protein sequence ID" value="KAK5085625.1"/>
    <property type="molecule type" value="Genomic_DNA"/>
</dbReference>
<evidence type="ECO:0000256" key="10">
    <source>
        <dbReference type="ARBA" id="ARBA00023136"/>
    </source>
</evidence>
<evidence type="ECO:0000256" key="12">
    <source>
        <dbReference type="RuleBase" id="RU364128"/>
    </source>
</evidence>
<evidence type="ECO:0000256" key="13">
    <source>
        <dbReference type="SAM" id="Coils"/>
    </source>
</evidence>
<comment type="subunit">
    <text evidence="3 12">Homooligomer.</text>
</comment>
<evidence type="ECO:0000256" key="5">
    <source>
        <dbReference type="ARBA" id="ARBA00022792"/>
    </source>
</evidence>